<evidence type="ECO:0000313" key="5">
    <source>
        <dbReference type="EMBL" id="MBC8530721.1"/>
    </source>
</evidence>
<dbReference type="InterPro" id="IPR009014">
    <property type="entry name" value="Transketo_C/PFOR_II"/>
</dbReference>
<feature type="domain" description="Transketolase-like pyrimidine-binding" evidence="4">
    <location>
        <begin position="1"/>
        <end position="163"/>
    </location>
</feature>
<dbReference type="EMBL" id="JACRSR010000001">
    <property type="protein sequence ID" value="MBC8530721.1"/>
    <property type="molecule type" value="Genomic_DNA"/>
</dbReference>
<dbReference type="Gene3D" id="3.40.50.970">
    <property type="match status" value="1"/>
</dbReference>
<evidence type="ECO:0000259" key="4">
    <source>
        <dbReference type="SMART" id="SM00861"/>
    </source>
</evidence>
<gene>
    <name evidence="5" type="ORF">H8696_02545</name>
</gene>
<evidence type="ECO:0000256" key="1">
    <source>
        <dbReference type="ARBA" id="ARBA00001964"/>
    </source>
</evidence>
<protein>
    <submittedName>
        <fullName evidence="5">Transketolase</fullName>
    </submittedName>
</protein>
<organism evidence="5 6">
    <name type="scientific">Gehongia tenuis</name>
    <dbReference type="NCBI Taxonomy" id="2763655"/>
    <lineage>
        <taxon>Bacteria</taxon>
        <taxon>Bacillati</taxon>
        <taxon>Bacillota</taxon>
        <taxon>Clostridia</taxon>
        <taxon>Christensenellales</taxon>
        <taxon>Christensenellaceae</taxon>
        <taxon>Gehongia</taxon>
    </lineage>
</organism>
<dbReference type="PANTHER" id="PTHR43825:SF5">
    <property type="entry name" value="HYPOTHETICAL TRANSKETOLASE FAMILY PROTEIN"/>
    <property type="match status" value="1"/>
</dbReference>
<sequence>MQRAYINALNKLAQEDDRVVSVLADNGTDYDWLFQRDFPERFFNVGIAEQNMVAMGAGLSTCGYIPFVLTAGSFLAYRAYEFIRDDVCFPCRNVKLVASGGGMSISNLGSTHHATEDLANLRALPNLTILSPASPAEVEAAVAEAYKIEGPVYIRMGMNGEKDFFPASRSGYPYQAQQIADGTDAAIITTGSIAEQALAAAQKLTTLGISTAVYVFSSIKPFDSETVLKLAAKVRLLATVEEHSITGGLGSAVAEVLCELPEHAVLCRIGLAGVFSQGYGTLKQMYRMNGLDAEAIADRVLKTWRKLS</sequence>
<dbReference type="Gene3D" id="3.40.50.920">
    <property type="match status" value="1"/>
</dbReference>
<proteinExistence type="inferred from homology"/>
<comment type="similarity">
    <text evidence="2">Belongs to the transketolase family.</text>
</comment>
<dbReference type="PANTHER" id="PTHR43825">
    <property type="entry name" value="PYRUVATE DEHYDROGENASE E1 COMPONENT"/>
    <property type="match status" value="1"/>
</dbReference>
<keyword evidence="3" id="KW-0786">Thiamine pyrophosphate</keyword>
<dbReference type="Pfam" id="PF02780">
    <property type="entry name" value="Transketolase_C"/>
    <property type="match status" value="1"/>
</dbReference>
<name>A0A926HPZ4_9FIRM</name>
<comment type="cofactor">
    <cofactor evidence="1">
        <name>thiamine diphosphate</name>
        <dbReference type="ChEBI" id="CHEBI:58937"/>
    </cofactor>
</comment>
<evidence type="ECO:0000313" key="6">
    <source>
        <dbReference type="Proteomes" id="UP000623172"/>
    </source>
</evidence>
<dbReference type="CDD" id="cd07033">
    <property type="entry name" value="TPP_PYR_DXS_TK_like"/>
    <property type="match status" value="1"/>
</dbReference>
<keyword evidence="6" id="KW-1185">Reference proteome</keyword>
<evidence type="ECO:0000256" key="2">
    <source>
        <dbReference type="ARBA" id="ARBA00007131"/>
    </source>
</evidence>
<dbReference type="InterPro" id="IPR033248">
    <property type="entry name" value="Transketolase_C"/>
</dbReference>
<dbReference type="Proteomes" id="UP000623172">
    <property type="component" value="Unassembled WGS sequence"/>
</dbReference>
<reference evidence="5" key="1">
    <citation type="submission" date="2020-08" db="EMBL/GenBank/DDBJ databases">
        <title>Genome public.</title>
        <authorList>
            <person name="Liu C."/>
            <person name="Sun Q."/>
        </authorList>
    </citation>
    <scope>NUCLEOTIDE SEQUENCE</scope>
    <source>
        <strain evidence="5">NSJ-53</strain>
    </source>
</reference>
<dbReference type="InterPro" id="IPR005475">
    <property type="entry name" value="Transketolase-like_Pyr-bd"/>
</dbReference>
<dbReference type="InterPro" id="IPR029061">
    <property type="entry name" value="THDP-binding"/>
</dbReference>
<dbReference type="FunFam" id="3.40.50.970:FF:000129">
    <property type="entry name" value="Transketolase"/>
    <property type="match status" value="1"/>
</dbReference>
<dbReference type="AlphaFoldDB" id="A0A926HPZ4"/>
<dbReference type="RefSeq" id="WP_249314691.1">
    <property type="nucleotide sequence ID" value="NZ_JACRSR010000001.1"/>
</dbReference>
<comment type="caution">
    <text evidence="5">The sequence shown here is derived from an EMBL/GenBank/DDBJ whole genome shotgun (WGS) entry which is preliminary data.</text>
</comment>
<dbReference type="InterPro" id="IPR051157">
    <property type="entry name" value="PDH/Transketolase"/>
</dbReference>
<dbReference type="SMART" id="SM00861">
    <property type="entry name" value="Transket_pyr"/>
    <property type="match status" value="1"/>
</dbReference>
<dbReference type="SUPFAM" id="SSF52922">
    <property type="entry name" value="TK C-terminal domain-like"/>
    <property type="match status" value="1"/>
</dbReference>
<evidence type="ECO:0000256" key="3">
    <source>
        <dbReference type="ARBA" id="ARBA00023052"/>
    </source>
</evidence>
<accession>A0A926HPZ4</accession>
<dbReference type="SUPFAM" id="SSF52518">
    <property type="entry name" value="Thiamin diphosphate-binding fold (THDP-binding)"/>
    <property type="match status" value="1"/>
</dbReference>
<dbReference type="Pfam" id="PF02779">
    <property type="entry name" value="Transket_pyr"/>
    <property type="match status" value="1"/>
</dbReference>